<reference evidence="4" key="3">
    <citation type="submission" date="2020-05" db="UniProtKB">
        <authorList>
            <consortium name="EnsemblMetazoa"/>
        </authorList>
    </citation>
    <scope>IDENTIFICATION</scope>
    <source>
        <strain evidence="4">Jacobina</strain>
    </source>
</reference>
<dbReference type="VEuPathDB" id="VectorBase:LLOJ005299"/>
<keyword evidence="3" id="KW-0430">Lectin</keyword>
<reference evidence="5" key="1">
    <citation type="submission" date="2012-05" db="EMBL/GenBank/DDBJ databases">
        <title>Whole Genome Assembly of Lutzomyia longipalpis.</title>
        <authorList>
            <person name="Richards S."/>
            <person name="Qu C."/>
            <person name="Dillon R."/>
            <person name="Worley K."/>
            <person name="Scherer S."/>
            <person name="Batterton M."/>
            <person name="Taylor A."/>
            <person name="Hawes A."/>
            <person name="Hernandez B."/>
            <person name="Kovar C."/>
            <person name="Mandapat C."/>
            <person name="Pham C."/>
            <person name="Qu C."/>
            <person name="Jing C."/>
            <person name="Bess C."/>
            <person name="Bandaranaike D."/>
            <person name="Ngo D."/>
            <person name="Ongeri F."/>
            <person name="Arias F."/>
            <person name="Lara F."/>
            <person name="Weissenberger G."/>
            <person name="Kamau G."/>
            <person name="Han H."/>
            <person name="Shen H."/>
            <person name="Dinh H."/>
            <person name="Khalil I."/>
            <person name="Jones J."/>
            <person name="Shafer J."/>
            <person name="Jayaseelan J."/>
            <person name="Quiroz J."/>
            <person name="Blankenburg K."/>
            <person name="Nguyen L."/>
            <person name="Jackson L."/>
            <person name="Francisco L."/>
            <person name="Tang L.-Y."/>
            <person name="Pu L.-L."/>
            <person name="Perales L."/>
            <person name="Lorensuhewa L."/>
            <person name="Munidasa M."/>
            <person name="Coyle M."/>
            <person name="Taylor M."/>
            <person name="Puazo M."/>
            <person name="Firestine M."/>
            <person name="Scheel M."/>
            <person name="Javaid M."/>
            <person name="Wang M."/>
            <person name="Li M."/>
            <person name="Tabassum N."/>
            <person name="Saada N."/>
            <person name="Osuji N."/>
            <person name="Aqrawi P."/>
            <person name="Fu Q."/>
            <person name="Thornton R."/>
            <person name="Raj R."/>
            <person name="Goodspeed R."/>
            <person name="Mata R."/>
            <person name="Najjar R."/>
            <person name="Gubbala S."/>
            <person name="Lee S."/>
            <person name="Denson S."/>
            <person name="Patil S."/>
            <person name="Macmil S."/>
            <person name="Qi S."/>
            <person name="Matskevitch T."/>
            <person name="Palculict T."/>
            <person name="Mathew T."/>
            <person name="Vee V."/>
            <person name="Velamala V."/>
            <person name="Korchina V."/>
            <person name="Cai W."/>
            <person name="Liu W."/>
            <person name="Dai W."/>
            <person name="Zou X."/>
            <person name="Zhu Y."/>
            <person name="Zhang Y."/>
            <person name="Wu Y.-Q."/>
            <person name="Xin Y."/>
            <person name="Nazarath L."/>
            <person name="Kovar C."/>
            <person name="Han Y."/>
            <person name="Muzny D."/>
            <person name="Gibbs R."/>
        </authorList>
    </citation>
    <scope>NUCLEOTIDE SEQUENCE [LARGE SCALE GENOMIC DNA]</scope>
    <source>
        <strain evidence="5">Jacobina</strain>
    </source>
</reference>
<name>A0A1B0CL12_LUTLO</name>
<dbReference type="Pfam" id="PF00059">
    <property type="entry name" value="Lectin_C"/>
    <property type="match status" value="1"/>
</dbReference>
<feature type="domain" description="C-type lectin" evidence="2">
    <location>
        <begin position="95"/>
        <end position="216"/>
    </location>
</feature>
<dbReference type="SMART" id="SM00034">
    <property type="entry name" value="CLECT"/>
    <property type="match status" value="1"/>
</dbReference>
<sequence length="249" mass="28626">TKNALAFNYAPQERGTQNLYERANKNATKYRGNKYPSGKDIIEQSEEYYNCQVLACPELKNFSSMINDTRFDYYSLYANPPPPDNATCLPGMGMFIYYDKPENYSRAFNACQEINGSLAGVVSESQTNALSKLLKLKYNTTHQDMAFVDLREKEHNETTNQYTYHTSEGFPLECFAFRAWSPGFPRKFKHAACVTITKENSWKVVPCTKKKPFICEIFPTGPDRRISSTRKCSIKRPNNPSDKQNSERF</sequence>
<feature type="region of interest" description="Disordered" evidence="1">
    <location>
        <begin position="228"/>
        <end position="249"/>
    </location>
</feature>
<dbReference type="VEuPathDB" id="VectorBase:LLONM1_000832"/>
<reference evidence="3" key="2">
    <citation type="journal article" date="2020" name="BMC">
        <title>Leishmania infection induces a limited differential gene expression in the sand fly midgut.</title>
        <authorList>
            <person name="Coutinho-Abreu I.V."/>
            <person name="Serafim T.D."/>
            <person name="Meneses C."/>
            <person name="Kamhawi S."/>
            <person name="Oliveira F."/>
            <person name="Valenzuela J.G."/>
        </authorList>
    </citation>
    <scope>NUCLEOTIDE SEQUENCE</scope>
    <source>
        <strain evidence="3">Jacobina</strain>
        <tissue evidence="3">Midgut</tissue>
    </source>
</reference>
<proteinExistence type="predicted"/>
<evidence type="ECO:0000313" key="5">
    <source>
        <dbReference type="Proteomes" id="UP000092461"/>
    </source>
</evidence>
<keyword evidence="5" id="KW-1185">Reference proteome</keyword>
<dbReference type="InterPro" id="IPR016187">
    <property type="entry name" value="CTDL_fold"/>
</dbReference>
<dbReference type="SUPFAM" id="SSF56436">
    <property type="entry name" value="C-type lectin-like"/>
    <property type="match status" value="1"/>
</dbReference>
<dbReference type="AlphaFoldDB" id="A0A1B0CL12"/>
<dbReference type="EMBL" id="AJWK01016829">
    <property type="status" value="NOT_ANNOTATED_CDS"/>
    <property type="molecule type" value="Genomic_DNA"/>
</dbReference>
<evidence type="ECO:0000256" key="1">
    <source>
        <dbReference type="SAM" id="MobiDB-lite"/>
    </source>
</evidence>
<dbReference type="PROSITE" id="PS50041">
    <property type="entry name" value="C_TYPE_LECTIN_2"/>
    <property type="match status" value="1"/>
</dbReference>
<evidence type="ECO:0000259" key="2">
    <source>
        <dbReference type="PROSITE" id="PS50041"/>
    </source>
</evidence>
<dbReference type="EMBL" id="GITU01002158">
    <property type="protein sequence ID" value="MBC1170861.1"/>
    <property type="molecule type" value="Transcribed_RNA"/>
</dbReference>
<dbReference type="Proteomes" id="UP000092461">
    <property type="component" value="Unassembled WGS sequence"/>
</dbReference>
<dbReference type="Gene3D" id="3.10.100.10">
    <property type="entry name" value="Mannose-Binding Protein A, subunit A"/>
    <property type="match status" value="1"/>
</dbReference>
<dbReference type="InterPro" id="IPR001304">
    <property type="entry name" value="C-type_lectin-like"/>
</dbReference>
<dbReference type="GO" id="GO:0030246">
    <property type="term" value="F:carbohydrate binding"/>
    <property type="evidence" value="ECO:0007669"/>
    <property type="project" value="UniProtKB-KW"/>
</dbReference>
<evidence type="ECO:0000313" key="3">
    <source>
        <dbReference type="EMBL" id="MBC1170861.1"/>
    </source>
</evidence>
<dbReference type="EnsemblMetazoa" id="LLOJ005299-RA">
    <property type="protein sequence ID" value="LLOJ005299-PA"/>
    <property type="gene ID" value="LLOJ005299"/>
</dbReference>
<evidence type="ECO:0000313" key="4">
    <source>
        <dbReference type="EnsemblMetazoa" id="LLOJ005299-PA"/>
    </source>
</evidence>
<organism evidence="4 5">
    <name type="scientific">Lutzomyia longipalpis</name>
    <name type="common">Sand fly</name>
    <dbReference type="NCBI Taxonomy" id="7200"/>
    <lineage>
        <taxon>Eukaryota</taxon>
        <taxon>Metazoa</taxon>
        <taxon>Ecdysozoa</taxon>
        <taxon>Arthropoda</taxon>
        <taxon>Hexapoda</taxon>
        <taxon>Insecta</taxon>
        <taxon>Pterygota</taxon>
        <taxon>Neoptera</taxon>
        <taxon>Endopterygota</taxon>
        <taxon>Diptera</taxon>
        <taxon>Nematocera</taxon>
        <taxon>Psychodoidea</taxon>
        <taxon>Psychodidae</taxon>
        <taxon>Lutzomyia</taxon>
        <taxon>Lutzomyia</taxon>
    </lineage>
</organism>
<protein>
    <submittedName>
        <fullName evidence="3">Putative c-type lectin</fullName>
    </submittedName>
</protein>
<dbReference type="CDD" id="cd00037">
    <property type="entry name" value="CLECT"/>
    <property type="match status" value="1"/>
</dbReference>
<dbReference type="InterPro" id="IPR016186">
    <property type="entry name" value="C-type_lectin-like/link_sf"/>
</dbReference>
<accession>A0A1B0CL12</accession>